<dbReference type="AlphaFoldDB" id="A0A015I0P3"/>
<protein>
    <submittedName>
        <fullName evidence="1">Uncharacterized protein</fullName>
    </submittedName>
</protein>
<dbReference type="HOGENOM" id="CLU_809298_0_0_1"/>
<evidence type="ECO:0000313" key="2">
    <source>
        <dbReference type="Proteomes" id="UP000022910"/>
    </source>
</evidence>
<sequence length="343" mass="41490">MSDIYDELEEIKNRHEIEKHNELRKEYQVDPSCLKCYSTDEIEIGDWFKRFWKIFQKVILEAMSYNKNTYVKLMEYIVLTRKDGEESYPSSKKKRNREFEKIRKEGEKLLDIVVRSIRYRNKSDYRKMGIISVIKVICEHYILSEDNEFILDDRTEVNLLGNRELLTYRYIIEDDELDIRFAKFEEWLDEIESITIKNKGYGTMRYFKEILHLEENIVEEENREKVKKFQKSITYQWWDINEYPRPWVNDDITDKIIKKISINNNRFRSIKKSDIRFIMANGTRVASKGKIEITIEINENTEMKIIMDVIESVEKELILGNDVLREKKGIIDYNEKILHQEII</sequence>
<organism evidence="1 2">
    <name type="scientific">Rhizophagus irregularis (strain DAOM 197198w)</name>
    <name type="common">Glomus intraradices</name>
    <dbReference type="NCBI Taxonomy" id="1432141"/>
    <lineage>
        <taxon>Eukaryota</taxon>
        <taxon>Fungi</taxon>
        <taxon>Fungi incertae sedis</taxon>
        <taxon>Mucoromycota</taxon>
        <taxon>Glomeromycotina</taxon>
        <taxon>Glomeromycetes</taxon>
        <taxon>Glomerales</taxon>
        <taxon>Glomeraceae</taxon>
        <taxon>Rhizophagus</taxon>
    </lineage>
</organism>
<dbReference type="EMBL" id="JEMT01029929">
    <property type="protein sequence ID" value="EXX50502.1"/>
    <property type="molecule type" value="Genomic_DNA"/>
</dbReference>
<accession>A0A015I0P3</accession>
<dbReference type="Gene3D" id="2.40.70.10">
    <property type="entry name" value="Acid Proteases"/>
    <property type="match status" value="1"/>
</dbReference>
<evidence type="ECO:0000313" key="1">
    <source>
        <dbReference type="EMBL" id="EXX50502.1"/>
    </source>
</evidence>
<dbReference type="Proteomes" id="UP000022910">
    <property type="component" value="Unassembled WGS sequence"/>
</dbReference>
<dbReference type="STRING" id="1432141.A0A015I0P3"/>
<proteinExistence type="predicted"/>
<dbReference type="InterPro" id="IPR021109">
    <property type="entry name" value="Peptidase_aspartic_dom_sf"/>
</dbReference>
<keyword evidence="2" id="KW-1185">Reference proteome</keyword>
<reference evidence="1 2" key="1">
    <citation type="submission" date="2014-02" db="EMBL/GenBank/DDBJ databases">
        <title>Single nucleus genome sequencing reveals high similarity among nuclei of an endomycorrhizal fungus.</title>
        <authorList>
            <person name="Lin K."/>
            <person name="Geurts R."/>
            <person name="Zhang Z."/>
            <person name="Limpens E."/>
            <person name="Saunders D.G."/>
            <person name="Mu D."/>
            <person name="Pang E."/>
            <person name="Cao H."/>
            <person name="Cha H."/>
            <person name="Lin T."/>
            <person name="Zhou Q."/>
            <person name="Shang Y."/>
            <person name="Li Y."/>
            <person name="Ivanov S."/>
            <person name="Sharma T."/>
            <person name="Velzen R.V."/>
            <person name="Ruijter N.D."/>
            <person name="Aanen D.K."/>
            <person name="Win J."/>
            <person name="Kamoun S."/>
            <person name="Bisseling T."/>
            <person name="Huang S."/>
        </authorList>
    </citation>
    <scope>NUCLEOTIDE SEQUENCE [LARGE SCALE GENOMIC DNA]</scope>
    <source>
        <strain evidence="2">DAOM197198w</strain>
    </source>
</reference>
<gene>
    <name evidence="1" type="ORF">RirG_270200</name>
</gene>
<name>A0A015I0P3_RHIIW</name>
<comment type="caution">
    <text evidence="1">The sequence shown here is derived from an EMBL/GenBank/DDBJ whole genome shotgun (WGS) entry which is preliminary data.</text>
</comment>